<dbReference type="EMBL" id="LAVV01010404">
    <property type="protein sequence ID" value="KNZ49094.1"/>
    <property type="molecule type" value="Genomic_DNA"/>
</dbReference>
<feature type="transmembrane region" description="Helical" evidence="2">
    <location>
        <begin position="218"/>
        <end position="240"/>
    </location>
</feature>
<feature type="transmembrane region" description="Helical" evidence="2">
    <location>
        <begin position="186"/>
        <end position="206"/>
    </location>
</feature>
<name>A0A0L6UKN1_9BASI</name>
<evidence type="ECO:0000256" key="1">
    <source>
        <dbReference type="SAM" id="MobiDB-lite"/>
    </source>
</evidence>
<evidence type="ECO:0000313" key="3">
    <source>
        <dbReference type="EMBL" id="KNZ49094.1"/>
    </source>
</evidence>
<dbReference type="Proteomes" id="UP000037035">
    <property type="component" value="Unassembled WGS sequence"/>
</dbReference>
<reference evidence="3 4" key="1">
    <citation type="submission" date="2015-08" db="EMBL/GenBank/DDBJ databases">
        <title>Next Generation Sequencing and Analysis of the Genome of Puccinia sorghi L Schw, the Causal Agent of Maize Common Rust.</title>
        <authorList>
            <person name="Rochi L."/>
            <person name="Burguener G."/>
            <person name="Darino M."/>
            <person name="Turjanski A."/>
            <person name="Kreff E."/>
            <person name="Dieguez M.J."/>
            <person name="Sacco F."/>
        </authorList>
    </citation>
    <scope>NUCLEOTIDE SEQUENCE [LARGE SCALE GENOMIC DNA]</scope>
    <source>
        <strain evidence="3 4">RO10H11247</strain>
    </source>
</reference>
<keyword evidence="2" id="KW-0812">Transmembrane</keyword>
<evidence type="ECO:0000256" key="2">
    <source>
        <dbReference type="SAM" id="Phobius"/>
    </source>
</evidence>
<organism evidence="3 4">
    <name type="scientific">Puccinia sorghi</name>
    <dbReference type="NCBI Taxonomy" id="27349"/>
    <lineage>
        <taxon>Eukaryota</taxon>
        <taxon>Fungi</taxon>
        <taxon>Dikarya</taxon>
        <taxon>Basidiomycota</taxon>
        <taxon>Pucciniomycotina</taxon>
        <taxon>Pucciniomycetes</taxon>
        <taxon>Pucciniales</taxon>
        <taxon>Pucciniaceae</taxon>
        <taxon>Puccinia</taxon>
    </lineage>
</organism>
<sequence length="331" mass="38716">MATNFGSVINISGENWLLLWMTVPLQGGSYLWATKSVRSQHVTTHFTNSTQVHTTSNSIPNEFKIKKSLLKLFTPYLNLSFLHFSFFFFFFFFSFSLFFLTLHISNFLFLSGEISSILPQSIRCQSSLSLIHFCHSKCLFPFFHNSFFLSLFTNNIVELTNQTLKIDFEYSGGAQKRLKWRYSRTVSFLTSPLSCPISSLYLSFILNQHHSLIYSLHSLRLLVSFFYLLIISFNIVYFLVLKPVFDHKNFYTTISIYFDSCNMTYQSMIRLRIPSYPQSPSQTTLKFQPEQKIWTLTPEGEQRTQDKESRIPPDTQPSNFPTHWINHFSPL</sequence>
<keyword evidence="2" id="KW-0472">Membrane</keyword>
<protein>
    <submittedName>
        <fullName evidence="3">Uncharacterized protein</fullName>
    </submittedName>
</protein>
<dbReference type="VEuPathDB" id="FungiDB:VP01_5215g1"/>
<keyword evidence="4" id="KW-1185">Reference proteome</keyword>
<gene>
    <name evidence="3" type="ORF">VP01_5215g1</name>
</gene>
<feature type="transmembrane region" description="Helical" evidence="2">
    <location>
        <begin position="81"/>
        <end position="102"/>
    </location>
</feature>
<feature type="region of interest" description="Disordered" evidence="1">
    <location>
        <begin position="298"/>
        <end position="321"/>
    </location>
</feature>
<feature type="compositionally biased region" description="Basic and acidic residues" evidence="1">
    <location>
        <begin position="300"/>
        <end position="311"/>
    </location>
</feature>
<comment type="caution">
    <text evidence="3">The sequence shown here is derived from an EMBL/GenBank/DDBJ whole genome shotgun (WGS) entry which is preliminary data.</text>
</comment>
<dbReference type="AlphaFoldDB" id="A0A0L6UKN1"/>
<keyword evidence="2" id="KW-1133">Transmembrane helix</keyword>
<proteinExistence type="predicted"/>
<accession>A0A0L6UKN1</accession>
<evidence type="ECO:0000313" key="4">
    <source>
        <dbReference type="Proteomes" id="UP000037035"/>
    </source>
</evidence>